<dbReference type="Proteomes" id="UP000310597">
    <property type="component" value="Unassembled WGS sequence"/>
</dbReference>
<gene>
    <name evidence="2" type="ORF">FBT96_20060</name>
</gene>
<protein>
    <recommendedName>
        <fullName evidence="1">Rhodanese domain-containing protein</fullName>
    </recommendedName>
</protein>
<dbReference type="EMBL" id="SWJZ01000153">
    <property type="protein sequence ID" value="TKD12920.1"/>
    <property type="molecule type" value="Genomic_DNA"/>
</dbReference>
<proteinExistence type="predicted"/>
<name>A0A4V5PPB9_RHOCA</name>
<dbReference type="PROSITE" id="PS50206">
    <property type="entry name" value="RHODANESE_3"/>
    <property type="match status" value="1"/>
</dbReference>
<reference evidence="2 3" key="1">
    <citation type="submission" date="2019-04" db="EMBL/GenBank/DDBJ databases">
        <title>Draft Whole-Genome sequence of the purple photosynthetic bacterium Rhodobacter capsulatus SP108 with an indigenous class A beta-lactamase.</title>
        <authorList>
            <person name="Robertson S."/>
            <person name="Meyer T.E."/>
            <person name="Kyndt J.A."/>
        </authorList>
    </citation>
    <scope>NUCLEOTIDE SEQUENCE [LARGE SCALE GENOMIC DNA]</scope>
    <source>
        <strain evidence="2 3">SP108</strain>
    </source>
</reference>
<accession>A0A4V5PPB9</accession>
<feature type="domain" description="Rhodanese" evidence="1">
    <location>
        <begin position="14"/>
        <end position="51"/>
    </location>
</feature>
<evidence type="ECO:0000313" key="2">
    <source>
        <dbReference type="EMBL" id="TKD12920.1"/>
    </source>
</evidence>
<evidence type="ECO:0000259" key="1">
    <source>
        <dbReference type="PROSITE" id="PS50206"/>
    </source>
</evidence>
<dbReference type="InterPro" id="IPR001763">
    <property type="entry name" value="Rhodanese-like_dom"/>
</dbReference>
<dbReference type="RefSeq" id="WP_136909795.1">
    <property type="nucleotide sequence ID" value="NZ_SWJZ01000153.1"/>
</dbReference>
<organism evidence="2 3">
    <name type="scientific">Rhodobacter capsulatus</name>
    <name type="common">Rhodopseudomonas capsulata</name>
    <dbReference type="NCBI Taxonomy" id="1061"/>
    <lineage>
        <taxon>Bacteria</taxon>
        <taxon>Pseudomonadati</taxon>
        <taxon>Pseudomonadota</taxon>
        <taxon>Alphaproteobacteria</taxon>
        <taxon>Rhodobacterales</taxon>
        <taxon>Rhodobacter group</taxon>
        <taxon>Rhodobacter</taxon>
    </lineage>
</organism>
<dbReference type="AlphaFoldDB" id="A0A4V5PPB9"/>
<comment type="caution">
    <text evidence="2">The sequence shown here is derived from an EMBL/GenBank/DDBJ whole genome shotgun (WGS) entry which is preliminary data.</text>
</comment>
<evidence type="ECO:0000313" key="3">
    <source>
        <dbReference type="Proteomes" id="UP000310597"/>
    </source>
</evidence>
<sequence>MSGVERQFWESFEGWARRRMAKRLAQAGYARWIILHGGGRRWSAECREQIACAREMRLGLAASVARGSSLGLPG</sequence>